<reference evidence="3 4" key="1">
    <citation type="journal article" date="2021" name="Elife">
        <title>Chloroplast acquisition without the gene transfer in kleptoplastic sea slugs, Plakobranchus ocellatus.</title>
        <authorList>
            <person name="Maeda T."/>
            <person name="Takahashi S."/>
            <person name="Yoshida T."/>
            <person name="Shimamura S."/>
            <person name="Takaki Y."/>
            <person name="Nagai Y."/>
            <person name="Toyoda A."/>
            <person name="Suzuki Y."/>
            <person name="Arimoto A."/>
            <person name="Ishii H."/>
            <person name="Satoh N."/>
            <person name="Nishiyama T."/>
            <person name="Hasebe M."/>
            <person name="Maruyama T."/>
            <person name="Minagawa J."/>
            <person name="Obokata J."/>
            <person name="Shigenobu S."/>
        </authorList>
    </citation>
    <scope>NUCLEOTIDE SEQUENCE [LARGE SCALE GENOMIC DNA]</scope>
</reference>
<protein>
    <submittedName>
        <fullName evidence="3">Scavenger receptor class F member 2</fullName>
    </submittedName>
</protein>
<dbReference type="PANTHER" id="PTHR24035">
    <property type="entry name" value="MULTIPLE EPIDERMAL GROWTH FACTOR-LIKE DOMAINS PROTEIN"/>
    <property type="match status" value="1"/>
</dbReference>
<accession>A0AAV4JWJ3</accession>
<keyword evidence="4" id="KW-1185">Reference proteome</keyword>
<evidence type="ECO:0000256" key="1">
    <source>
        <dbReference type="SAM" id="Phobius"/>
    </source>
</evidence>
<keyword evidence="2" id="KW-0732">Signal</keyword>
<dbReference type="InterPro" id="IPR052108">
    <property type="entry name" value="MEGF/SIB"/>
</dbReference>
<feature type="chain" id="PRO_5043977431" evidence="2">
    <location>
        <begin position="24"/>
        <end position="263"/>
    </location>
</feature>
<gene>
    <name evidence="3" type="ORF">ElyMa_001706100</name>
</gene>
<comment type="caution">
    <text evidence="3">The sequence shown here is derived from an EMBL/GenBank/DDBJ whole genome shotgun (WGS) entry which is preliminary data.</text>
</comment>
<keyword evidence="1" id="KW-1133">Transmembrane helix</keyword>
<proteinExistence type="predicted"/>
<feature type="signal peptide" evidence="2">
    <location>
        <begin position="1"/>
        <end position="23"/>
    </location>
</feature>
<name>A0AAV4JWJ3_9GAST</name>
<sequence>MDVCQTNWIILLDFMLLFCNVQASYECTAGTWGAQCGKKCGQCVGGGEFCQVFDGRCMNGCASGFKGKLCKDKCPRGTFGPYCMETCGHCDQGSKGCDTITGHCENGCRPGWQLPFCKTHSKNRECINQYALDELIKKYAPPNVLEIPWQSMVSVIGVLALFVVGNFIWWWCMVRKPLPPKENLMVERDEKPDYLVETQEERNVSMVLSRLKRKMATEAAAAEAAKKARKRFPFSFPKFYKKKEQEEEKTLQFATNLDPDLSP</sequence>
<dbReference type="AlphaFoldDB" id="A0AAV4JWJ3"/>
<keyword evidence="1" id="KW-0472">Membrane</keyword>
<keyword evidence="1" id="KW-0812">Transmembrane</keyword>
<organism evidence="3 4">
    <name type="scientific">Elysia marginata</name>
    <dbReference type="NCBI Taxonomy" id="1093978"/>
    <lineage>
        <taxon>Eukaryota</taxon>
        <taxon>Metazoa</taxon>
        <taxon>Spiralia</taxon>
        <taxon>Lophotrochozoa</taxon>
        <taxon>Mollusca</taxon>
        <taxon>Gastropoda</taxon>
        <taxon>Heterobranchia</taxon>
        <taxon>Euthyneura</taxon>
        <taxon>Panpulmonata</taxon>
        <taxon>Sacoglossa</taxon>
        <taxon>Placobranchoidea</taxon>
        <taxon>Plakobranchidae</taxon>
        <taxon>Elysia</taxon>
    </lineage>
</organism>
<evidence type="ECO:0000313" key="4">
    <source>
        <dbReference type="Proteomes" id="UP000762676"/>
    </source>
</evidence>
<evidence type="ECO:0000313" key="3">
    <source>
        <dbReference type="EMBL" id="GFS26090.1"/>
    </source>
</evidence>
<dbReference type="Gene3D" id="2.170.300.10">
    <property type="entry name" value="Tie2 ligand-binding domain superfamily"/>
    <property type="match status" value="1"/>
</dbReference>
<dbReference type="EMBL" id="BMAT01003464">
    <property type="protein sequence ID" value="GFS26090.1"/>
    <property type="molecule type" value="Genomic_DNA"/>
</dbReference>
<dbReference type="PANTHER" id="PTHR24035:SF109">
    <property type="entry name" value="PROTEIN DRAPER"/>
    <property type="match status" value="1"/>
</dbReference>
<feature type="transmembrane region" description="Helical" evidence="1">
    <location>
        <begin position="152"/>
        <end position="172"/>
    </location>
</feature>
<dbReference type="Proteomes" id="UP000762676">
    <property type="component" value="Unassembled WGS sequence"/>
</dbReference>
<evidence type="ECO:0000256" key="2">
    <source>
        <dbReference type="SAM" id="SignalP"/>
    </source>
</evidence>
<keyword evidence="3" id="KW-0675">Receptor</keyword>